<keyword evidence="3" id="KW-0804">Transcription</keyword>
<feature type="domain" description="HTH araC/xylS-type" evidence="6">
    <location>
        <begin position="245"/>
        <end position="349"/>
    </location>
</feature>
<dbReference type="PROSITE" id="PS01124">
    <property type="entry name" value="HTH_ARAC_FAMILY_2"/>
    <property type="match status" value="1"/>
</dbReference>
<dbReference type="EMBL" id="JAAZQQ010000002">
    <property type="protein sequence ID" value="NKX44407.1"/>
    <property type="molecule type" value="Genomic_DNA"/>
</dbReference>
<keyword evidence="8" id="KW-1185">Reference proteome</keyword>
<dbReference type="Gene3D" id="1.10.10.60">
    <property type="entry name" value="Homeodomain-like"/>
    <property type="match status" value="1"/>
</dbReference>
<feature type="transmembrane region" description="Helical" evidence="5">
    <location>
        <begin position="179"/>
        <end position="200"/>
    </location>
</feature>
<evidence type="ECO:0000256" key="5">
    <source>
        <dbReference type="SAM" id="Phobius"/>
    </source>
</evidence>
<evidence type="ECO:0000259" key="6">
    <source>
        <dbReference type="PROSITE" id="PS01124"/>
    </source>
</evidence>
<sequence length="369" mass="37801">MLPEIDLALRGGAAALLLLLAVLMGRAPIGRDARWSVLAVAVTKSAFLAASAPLLAGGPAALMLAVGAVAGLVPLAVTWLLLTIFLDPPTPRAPWVAASAVVSALLVGSLAGLVSPTVCGAAGALLYAGLLGLALDSARGDLVEDRCRARPGFAMAIAGYGLGITGLQALGVATHAAGWFALLTSTGTLALALAFAGWILRPVANRWPGPKPAEADTGTAPRATAAEPGAEPGAGADPFEAALIARIEAAMEAGIWREEGLTIGALAARLKVPEHRLRRAINQGLGHRNFSSFINRARIAAAQAALSDPAQMGRTVLEIAYETGFASLGPFNRAFRAETGQSPTEYRRAALERAPADRRNPAPIPASLH</sequence>
<organism evidence="7 8">
    <name type="scientific">Roseicyclus persicicus</name>
    <dbReference type="NCBI Taxonomy" id="2650661"/>
    <lineage>
        <taxon>Bacteria</taxon>
        <taxon>Pseudomonadati</taxon>
        <taxon>Pseudomonadota</taxon>
        <taxon>Alphaproteobacteria</taxon>
        <taxon>Rhodobacterales</taxon>
        <taxon>Roseobacteraceae</taxon>
        <taxon>Roseicyclus</taxon>
    </lineage>
</organism>
<feature type="transmembrane region" description="Helical" evidence="5">
    <location>
        <begin position="152"/>
        <end position="173"/>
    </location>
</feature>
<evidence type="ECO:0000256" key="4">
    <source>
        <dbReference type="SAM" id="MobiDB-lite"/>
    </source>
</evidence>
<dbReference type="PRINTS" id="PR00032">
    <property type="entry name" value="HTHARAC"/>
</dbReference>
<dbReference type="Pfam" id="PF12833">
    <property type="entry name" value="HTH_18"/>
    <property type="match status" value="1"/>
</dbReference>
<feature type="transmembrane region" description="Helical" evidence="5">
    <location>
        <begin position="62"/>
        <end position="86"/>
    </location>
</feature>
<dbReference type="PANTHER" id="PTHR43280">
    <property type="entry name" value="ARAC-FAMILY TRANSCRIPTIONAL REGULATOR"/>
    <property type="match status" value="1"/>
</dbReference>
<dbReference type="PROSITE" id="PS00041">
    <property type="entry name" value="HTH_ARAC_FAMILY_1"/>
    <property type="match status" value="1"/>
</dbReference>
<dbReference type="InterPro" id="IPR018062">
    <property type="entry name" value="HTH_AraC-typ_CS"/>
</dbReference>
<dbReference type="Proteomes" id="UP000526408">
    <property type="component" value="Unassembled WGS sequence"/>
</dbReference>
<dbReference type="SMART" id="SM00342">
    <property type="entry name" value="HTH_ARAC"/>
    <property type="match status" value="1"/>
</dbReference>
<dbReference type="SUPFAM" id="SSF46689">
    <property type="entry name" value="Homeodomain-like"/>
    <property type="match status" value="1"/>
</dbReference>
<proteinExistence type="predicted"/>
<dbReference type="InterPro" id="IPR020449">
    <property type="entry name" value="Tscrpt_reg_AraC-type_HTH"/>
</dbReference>
<feature type="region of interest" description="Disordered" evidence="4">
    <location>
        <begin position="210"/>
        <end position="234"/>
    </location>
</feature>
<evidence type="ECO:0000256" key="3">
    <source>
        <dbReference type="ARBA" id="ARBA00023163"/>
    </source>
</evidence>
<evidence type="ECO:0000313" key="8">
    <source>
        <dbReference type="Proteomes" id="UP000526408"/>
    </source>
</evidence>
<reference evidence="7 8" key="1">
    <citation type="submission" date="2020-04" db="EMBL/GenBank/DDBJ databases">
        <authorList>
            <person name="Yoon J."/>
        </authorList>
    </citation>
    <scope>NUCLEOTIDE SEQUENCE [LARGE SCALE GENOMIC DNA]</scope>
    <source>
        <strain evidence="7 8">KMU-115</strain>
    </source>
</reference>
<dbReference type="InterPro" id="IPR009057">
    <property type="entry name" value="Homeodomain-like_sf"/>
</dbReference>
<comment type="caution">
    <text evidence="7">The sequence shown here is derived from an EMBL/GenBank/DDBJ whole genome shotgun (WGS) entry which is preliminary data.</text>
</comment>
<gene>
    <name evidence="7" type="ORF">HCU73_07365</name>
</gene>
<keyword evidence="5" id="KW-0812">Transmembrane</keyword>
<keyword evidence="5" id="KW-1133">Transmembrane helix</keyword>
<feature type="transmembrane region" description="Helical" evidence="5">
    <location>
        <begin position="120"/>
        <end position="140"/>
    </location>
</feature>
<evidence type="ECO:0000256" key="2">
    <source>
        <dbReference type="ARBA" id="ARBA00023125"/>
    </source>
</evidence>
<evidence type="ECO:0000313" key="7">
    <source>
        <dbReference type="EMBL" id="NKX44407.1"/>
    </source>
</evidence>
<keyword evidence="5" id="KW-0472">Membrane</keyword>
<dbReference type="GO" id="GO:0043565">
    <property type="term" value="F:sequence-specific DNA binding"/>
    <property type="evidence" value="ECO:0007669"/>
    <property type="project" value="InterPro"/>
</dbReference>
<feature type="transmembrane region" description="Helical" evidence="5">
    <location>
        <begin position="7"/>
        <end position="25"/>
    </location>
</feature>
<dbReference type="PANTHER" id="PTHR43280:SF29">
    <property type="entry name" value="ARAC-FAMILY TRANSCRIPTIONAL REGULATOR"/>
    <property type="match status" value="1"/>
</dbReference>
<name>A0A7X6H087_9RHOB</name>
<feature type="transmembrane region" description="Helical" evidence="5">
    <location>
        <begin position="37"/>
        <end position="56"/>
    </location>
</feature>
<keyword evidence="1" id="KW-0805">Transcription regulation</keyword>
<feature type="compositionally biased region" description="Low complexity" evidence="4">
    <location>
        <begin position="217"/>
        <end position="234"/>
    </location>
</feature>
<protein>
    <submittedName>
        <fullName evidence="7">Helix-turn-helix transcriptional regulator</fullName>
    </submittedName>
</protein>
<dbReference type="InterPro" id="IPR018060">
    <property type="entry name" value="HTH_AraC"/>
</dbReference>
<dbReference type="AlphaFoldDB" id="A0A7X6H087"/>
<accession>A0A7X6H087</accession>
<dbReference type="RefSeq" id="WP_168622781.1">
    <property type="nucleotide sequence ID" value="NZ_JAAZQQ010000002.1"/>
</dbReference>
<evidence type="ECO:0000256" key="1">
    <source>
        <dbReference type="ARBA" id="ARBA00023015"/>
    </source>
</evidence>
<keyword evidence="2" id="KW-0238">DNA-binding</keyword>
<dbReference type="GO" id="GO:0003700">
    <property type="term" value="F:DNA-binding transcription factor activity"/>
    <property type="evidence" value="ECO:0007669"/>
    <property type="project" value="InterPro"/>
</dbReference>